<dbReference type="AlphaFoldDB" id="A0A8H3WQU0"/>
<name>A0A8H3WQU0_9PEZI</name>
<dbReference type="SUPFAM" id="SSF51182">
    <property type="entry name" value="RmlC-like cupins"/>
    <property type="match status" value="1"/>
</dbReference>
<dbReference type="InterPro" id="IPR014710">
    <property type="entry name" value="RmlC-like_jellyroll"/>
</dbReference>
<dbReference type="CDD" id="cd02231">
    <property type="entry name" value="cupin_BLL6423-like"/>
    <property type="match status" value="1"/>
</dbReference>
<proteinExistence type="predicted"/>
<comment type="caution">
    <text evidence="1">The sequence shown here is derived from an EMBL/GenBank/DDBJ whole genome shotgun (WGS) entry which is preliminary data.</text>
</comment>
<protein>
    <submittedName>
        <fullName evidence="1">Uncharacterized protein</fullName>
    </submittedName>
</protein>
<dbReference type="OrthoDB" id="5840532at2759"/>
<evidence type="ECO:0000313" key="2">
    <source>
        <dbReference type="Proteomes" id="UP000434172"/>
    </source>
</evidence>
<evidence type="ECO:0000313" key="1">
    <source>
        <dbReference type="EMBL" id="KAF0331339.1"/>
    </source>
</evidence>
<dbReference type="Gene3D" id="2.60.120.10">
    <property type="entry name" value="Jelly Rolls"/>
    <property type="match status" value="1"/>
</dbReference>
<dbReference type="InterPro" id="IPR011051">
    <property type="entry name" value="RmlC_Cupin_sf"/>
</dbReference>
<dbReference type="InterPro" id="IPR047142">
    <property type="entry name" value="OryJ/VirC-like"/>
</dbReference>
<gene>
    <name evidence="1" type="ORF">GQ607_001647</name>
</gene>
<dbReference type="PANTHER" id="PTHR36156:SF2">
    <property type="entry name" value="CUPIN TYPE-2 DOMAIN-CONTAINING PROTEIN"/>
    <property type="match status" value="1"/>
</dbReference>
<keyword evidence="2" id="KW-1185">Reference proteome</keyword>
<sequence length="229" mass="24675">MADHLPRRRIILSNLPLEPSGSATQTEPAVEVLTEQLQTEEMFGGLLRRTPVGTVSAVPTNFDGSGLPKIEAAPGSGVVFPGGLNVYFLDLAPGCTTPMHRTPSVDYVVVNEGTPTLVTPKTAFSVENDKGAWNEVVETTLRPGDVAVQRGAMHVWANRSDTWVRMLGVIVDAKPSQIEAIYCAIRKVLAGDKEFTISRYLLSKGSSKDSTVLTTTSSGTLRLLLCMDF</sequence>
<reference evidence="1 2" key="1">
    <citation type="submission" date="2019-12" db="EMBL/GenBank/DDBJ databases">
        <title>A genome sequence resource for the geographically widespread anthracnose pathogen Colletotrichum asianum.</title>
        <authorList>
            <person name="Meng Y."/>
        </authorList>
    </citation>
    <scope>NUCLEOTIDE SEQUENCE [LARGE SCALE GENOMIC DNA]</scope>
    <source>
        <strain evidence="1 2">ICMP 18580</strain>
    </source>
</reference>
<accession>A0A8H3WQU0</accession>
<dbReference type="PANTHER" id="PTHR36156">
    <property type="entry name" value="SLR2101 PROTEIN"/>
    <property type="match status" value="1"/>
</dbReference>
<dbReference type="EMBL" id="WOWK01000004">
    <property type="protein sequence ID" value="KAF0331339.1"/>
    <property type="molecule type" value="Genomic_DNA"/>
</dbReference>
<organism evidence="1 2">
    <name type="scientific">Colletotrichum asianum</name>
    <dbReference type="NCBI Taxonomy" id="702518"/>
    <lineage>
        <taxon>Eukaryota</taxon>
        <taxon>Fungi</taxon>
        <taxon>Dikarya</taxon>
        <taxon>Ascomycota</taxon>
        <taxon>Pezizomycotina</taxon>
        <taxon>Sordariomycetes</taxon>
        <taxon>Hypocreomycetidae</taxon>
        <taxon>Glomerellales</taxon>
        <taxon>Glomerellaceae</taxon>
        <taxon>Colletotrichum</taxon>
        <taxon>Colletotrichum gloeosporioides species complex</taxon>
    </lineage>
</organism>
<dbReference type="Proteomes" id="UP000434172">
    <property type="component" value="Unassembled WGS sequence"/>
</dbReference>